<evidence type="ECO:0000313" key="2">
    <source>
        <dbReference type="EMBL" id="KAH1121710.1"/>
    </source>
</evidence>
<gene>
    <name evidence="2" type="ORF">J1N35_004870</name>
</gene>
<dbReference type="EMBL" id="JAIQCV010000002">
    <property type="protein sequence ID" value="KAH1121710.1"/>
    <property type="molecule type" value="Genomic_DNA"/>
</dbReference>
<keyword evidence="3" id="KW-1185">Reference proteome</keyword>
<name>A0A9D3WEU9_9ROSI</name>
<reference evidence="2 3" key="1">
    <citation type="journal article" date="2021" name="Plant Biotechnol. J.">
        <title>Multi-omics assisted identification of the key and species-specific regulatory components of drought-tolerant mechanisms in Gossypium stocksii.</title>
        <authorList>
            <person name="Yu D."/>
            <person name="Ke L."/>
            <person name="Zhang D."/>
            <person name="Wu Y."/>
            <person name="Sun Y."/>
            <person name="Mei J."/>
            <person name="Sun J."/>
            <person name="Sun Y."/>
        </authorList>
    </citation>
    <scope>NUCLEOTIDE SEQUENCE [LARGE SCALE GENOMIC DNA]</scope>
    <source>
        <strain evidence="3">cv. E1</strain>
        <tissue evidence="2">Leaf</tissue>
    </source>
</reference>
<feature type="compositionally biased region" description="Basic and acidic residues" evidence="1">
    <location>
        <begin position="103"/>
        <end position="127"/>
    </location>
</feature>
<feature type="compositionally biased region" description="Basic and acidic residues" evidence="1">
    <location>
        <begin position="81"/>
        <end position="94"/>
    </location>
</feature>
<proteinExistence type="predicted"/>
<dbReference type="AlphaFoldDB" id="A0A9D3WEU9"/>
<sequence length="170" mass="19272">MKERYINVGKIILKEIDDYDRKKTGRDYFPSSITSLCLRAQVKTKANLNGPYVQGCIIAHDLERLMENVHELNPIEPSEPTEPKTDKSSNKSKTEANSVTETKVVESKEEPNEPESIKEPKVSEPRGEPNVNEPVKPSINLELTIPMPTSSKHCKEIRIVNYDGYDKVYA</sequence>
<organism evidence="2 3">
    <name type="scientific">Gossypium stocksii</name>
    <dbReference type="NCBI Taxonomy" id="47602"/>
    <lineage>
        <taxon>Eukaryota</taxon>
        <taxon>Viridiplantae</taxon>
        <taxon>Streptophyta</taxon>
        <taxon>Embryophyta</taxon>
        <taxon>Tracheophyta</taxon>
        <taxon>Spermatophyta</taxon>
        <taxon>Magnoliopsida</taxon>
        <taxon>eudicotyledons</taxon>
        <taxon>Gunneridae</taxon>
        <taxon>Pentapetalae</taxon>
        <taxon>rosids</taxon>
        <taxon>malvids</taxon>
        <taxon>Malvales</taxon>
        <taxon>Malvaceae</taxon>
        <taxon>Malvoideae</taxon>
        <taxon>Gossypium</taxon>
    </lineage>
</organism>
<evidence type="ECO:0000256" key="1">
    <source>
        <dbReference type="SAM" id="MobiDB-lite"/>
    </source>
</evidence>
<dbReference type="Proteomes" id="UP000828251">
    <property type="component" value="Unassembled WGS sequence"/>
</dbReference>
<dbReference type="OrthoDB" id="10342444at2759"/>
<evidence type="ECO:0000313" key="3">
    <source>
        <dbReference type="Proteomes" id="UP000828251"/>
    </source>
</evidence>
<protein>
    <submittedName>
        <fullName evidence="2">Uncharacterized protein</fullName>
    </submittedName>
</protein>
<feature type="region of interest" description="Disordered" evidence="1">
    <location>
        <begin position="71"/>
        <end position="137"/>
    </location>
</feature>
<comment type="caution">
    <text evidence="2">The sequence shown here is derived from an EMBL/GenBank/DDBJ whole genome shotgun (WGS) entry which is preliminary data.</text>
</comment>
<accession>A0A9D3WEU9</accession>